<gene>
    <name evidence="1" type="ORF">O4328_28850</name>
    <name evidence="2" type="ORF">Q5707_37410</name>
</gene>
<dbReference type="EMBL" id="JAPWIS010000017">
    <property type="protein sequence ID" value="MCZ4587650.1"/>
    <property type="molecule type" value="Genomic_DNA"/>
</dbReference>
<dbReference type="AlphaFoldDB" id="A0AAX3YTF7"/>
<dbReference type="Proteomes" id="UP001231166">
    <property type="component" value="Plasmid pRho-VOC14-C342"/>
</dbReference>
<evidence type="ECO:0000313" key="2">
    <source>
        <dbReference type="EMBL" id="WLF51354.1"/>
    </source>
</evidence>
<proteinExistence type="predicted"/>
<keyword evidence="2" id="KW-0614">Plasmid</keyword>
<name>A0AAX3YTF7_RHOOP</name>
<evidence type="ECO:0000313" key="1">
    <source>
        <dbReference type="EMBL" id="MCZ4587650.1"/>
    </source>
</evidence>
<organism evidence="2 4">
    <name type="scientific">Rhodococcus opacus</name>
    <name type="common">Nocardia opaca</name>
    <dbReference type="NCBI Taxonomy" id="37919"/>
    <lineage>
        <taxon>Bacteria</taxon>
        <taxon>Bacillati</taxon>
        <taxon>Actinomycetota</taxon>
        <taxon>Actinomycetes</taxon>
        <taxon>Mycobacteriales</taxon>
        <taxon>Nocardiaceae</taxon>
        <taxon>Rhodococcus</taxon>
    </lineage>
</organism>
<sequence>MADTTGPLTTPCRDAGITAHRALLVAATDDVDAFFAAVARFGVTVPSRRRDDLLPAGVVQAVFEPIVGTARERAGRLLARCGDGRDGAILVDGEPVVPWADLGDLSALAVDPASLRAA</sequence>
<protein>
    <submittedName>
        <fullName evidence="2">Uncharacterized protein</fullName>
    </submittedName>
</protein>
<geneLocation type="plasmid" evidence="2 4">
    <name>pRho-VOC14-C342</name>
</geneLocation>
<evidence type="ECO:0000313" key="3">
    <source>
        <dbReference type="Proteomes" id="UP001066327"/>
    </source>
</evidence>
<accession>A0AAX3YTF7</accession>
<reference evidence="2" key="2">
    <citation type="submission" date="2023-07" db="EMBL/GenBank/DDBJ databases">
        <title>Genomic analysis of Rhodococcus opacus VOC-14 with glycol ethers degradation activity.</title>
        <authorList>
            <person name="Narkevich D.A."/>
            <person name="Hlushen A.M."/>
            <person name="Akhremchuk A.E."/>
            <person name="Sikolenko M.A."/>
            <person name="Valentovich L.N."/>
        </authorList>
    </citation>
    <scope>NUCLEOTIDE SEQUENCE</scope>
    <source>
        <strain evidence="2">VOC-14</strain>
        <plasmid evidence="2">pRho-VOC14-C342</plasmid>
    </source>
</reference>
<evidence type="ECO:0000313" key="4">
    <source>
        <dbReference type="Proteomes" id="UP001231166"/>
    </source>
</evidence>
<dbReference type="EMBL" id="CP130954">
    <property type="protein sequence ID" value="WLF51354.1"/>
    <property type="molecule type" value="Genomic_DNA"/>
</dbReference>
<reference evidence="1" key="1">
    <citation type="submission" date="2022-12" db="EMBL/GenBank/DDBJ databases">
        <authorList>
            <person name="Krivoruchko A.V."/>
            <person name="Elkin A."/>
        </authorList>
    </citation>
    <scope>NUCLEOTIDE SEQUENCE</scope>
    <source>
        <strain evidence="1">IEGM 249</strain>
    </source>
</reference>
<dbReference type="RefSeq" id="WP_269592002.1">
    <property type="nucleotide sequence ID" value="NZ_CP130954.1"/>
</dbReference>
<dbReference type="Proteomes" id="UP001066327">
    <property type="component" value="Unassembled WGS sequence"/>
</dbReference>
<keyword evidence="3" id="KW-1185">Reference proteome</keyword>